<reference evidence="2 3" key="1">
    <citation type="submission" date="2016-10" db="EMBL/GenBank/DDBJ databases">
        <authorList>
            <person name="de Groot N.N."/>
        </authorList>
    </citation>
    <scope>NUCLEOTIDE SEQUENCE [LARGE SCALE GENOMIC DNA]</scope>
    <source>
        <strain evidence="2 3">CGMCC 1.10457</strain>
    </source>
</reference>
<organism evidence="2 3">
    <name type="scientific">Halomicrobium zhouii</name>
    <dbReference type="NCBI Taxonomy" id="767519"/>
    <lineage>
        <taxon>Archaea</taxon>
        <taxon>Methanobacteriati</taxon>
        <taxon>Methanobacteriota</taxon>
        <taxon>Stenosarchaea group</taxon>
        <taxon>Halobacteria</taxon>
        <taxon>Halobacteriales</taxon>
        <taxon>Haloarculaceae</taxon>
        <taxon>Halomicrobium</taxon>
    </lineage>
</organism>
<dbReference type="Proteomes" id="UP000199062">
    <property type="component" value="Unassembled WGS sequence"/>
</dbReference>
<dbReference type="STRING" id="767519.SAMN05216559_1582"/>
<evidence type="ECO:0000256" key="1">
    <source>
        <dbReference type="SAM" id="Coils"/>
    </source>
</evidence>
<accession>A0A1I6KZH4</accession>
<proteinExistence type="predicted"/>
<dbReference type="RefSeq" id="WP_089815672.1">
    <property type="nucleotide sequence ID" value="NZ_FOZK01000002.1"/>
</dbReference>
<dbReference type="AlphaFoldDB" id="A0A1I6KZH4"/>
<dbReference type="EMBL" id="FOZK01000002">
    <property type="protein sequence ID" value="SFR96398.1"/>
    <property type="molecule type" value="Genomic_DNA"/>
</dbReference>
<feature type="coiled-coil region" evidence="1">
    <location>
        <begin position="185"/>
        <end position="212"/>
    </location>
</feature>
<dbReference type="OrthoDB" id="227531at2157"/>
<name>A0A1I6KZH4_9EURY</name>
<keyword evidence="3" id="KW-1185">Reference proteome</keyword>
<evidence type="ECO:0000313" key="3">
    <source>
        <dbReference type="Proteomes" id="UP000199062"/>
    </source>
</evidence>
<evidence type="ECO:0000313" key="2">
    <source>
        <dbReference type="EMBL" id="SFR96398.1"/>
    </source>
</evidence>
<gene>
    <name evidence="2" type="ORF">SAMN05216559_1582</name>
</gene>
<sequence length="217" mass="24495">MDDVDGDSMPRTIVEAFLERERGTRALLDELEKLSIEGRHDEVHERVRNLAEHDEAVFYTVAFSLSGSKQFFGDVEAQLDVTAADRLRDLSETYGSLTDAFAIVRTEVSEDRRNPVTDLSYTVSYHRGVESPIVGYQPRSGERELFESRGTPSEVLHLSTDLVEATTDALDVALEEGYSVNTEELSALIDRREELESALSRLRDDLDELRRKPLGDE</sequence>
<keyword evidence="1" id="KW-0175">Coiled coil</keyword>
<protein>
    <submittedName>
        <fullName evidence="2">Uncharacterized protein</fullName>
    </submittedName>
</protein>